<sequence length="257" mass="28970">METSERIHHCATISLRFKGYLFDFKTQTQAIAAIRDVLFGNPYKYLLSEAGIVPGTITPSSILLGTQNAGERPRGVLVDFDISTSTKRADRQSTQGPLKMYKSAAGIASCDPHNHPSPPHDEMDDLESAHYVLSELMFGFKGPKRKLVSKRRPEMLVKWERETYSNAYASKLAYFSDEDLDTEDVPAYWQPACKMLLCGLHRLLTPVVRKKRRLAKLYHEEDRKALECLLEGSGALYQSALELFDKALAELRDAEVA</sequence>
<accession>A0A8H5CG26</accession>
<protein>
    <recommendedName>
        <fullName evidence="1">Fungal-type protein kinase domain-containing protein</fullName>
    </recommendedName>
</protein>
<gene>
    <name evidence="2" type="ORF">D9611_005976</name>
</gene>
<dbReference type="Gene3D" id="1.10.510.10">
    <property type="entry name" value="Transferase(Phosphotransferase) domain 1"/>
    <property type="match status" value="1"/>
</dbReference>
<dbReference type="OrthoDB" id="5569250at2759"/>
<dbReference type="AlphaFoldDB" id="A0A8H5CG26"/>
<keyword evidence="3" id="KW-1185">Reference proteome</keyword>
<evidence type="ECO:0000313" key="2">
    <source>
        <dbReference type="EMBL" id="KAF5341074.1"/>
    </source>
</evidence>
<feature type="domain" description="Fungal-type protein kinase" evidence="1">
    <location>
        <begin position="5"/>
        <end position="134"/>
    </location>
</feature>
<organism evidence="2 3">
    <name type="scientific">Ephemerocybe angulata</name>
    <dbReference type="NCBI Taxonomy" id="980116"/>
    <lineage>
        <taxon>Eukaryota</taxon>
        <taxon>Fungi</taxon>
        <taxon>Dikarya</taxon>
        <taxon>Basidiomycota</taxon>
        <taxon>Agaricomycotina</taxon>
        <taxon>Agaricomycetes</taxon>
        <taxon>Agaricomycetidae</taxon>
        <taxon>Agaricales</taxon>
        <taxon>Agaricineae</taxon>
        <taxon>Psathyrellaceae</taxon>
        <taxon>Ephemerocybe</taxon>
    </lineage>
</organism>
<dbReference type="InterPro" id="IPR011009">
    <property type="entry name" value="Kinase-like_dom_sf"/>
</dbReference>
<name>A0A8H5CG26_9AGAR</name>
<dbReference type="InterPro" id="IPR040976">
    <property type="entry name" value="Pkinase_fungal"/>
</dbReference>
<evidence type="ECO:0000259" key="1">
    <source>
        <dbReference type="Pfam" id="PF17667"/>
    </source>
</evidence>
<dbReference type="Pfam" id="PF17667">
    <property type="entry name" value="Pkinase_fungal"/>
    <property type="match status" value="1"/>
</dbReference>
<dbReference type="SUPFAM" id="SSF56112">
    <property type="entry name" value="Protein kinase-like (PK-like)"/>
    <property type="match status" value="1"/>
</dbReference>
<dbReference type="Proteomes" id="UP000541558">
    <property type="component" value="Unassembled WGS sequence"/>
</dbReference>
<comment type="caution">
    <text evidence="2">The sequence shown here is derived from an EMBL/GenBank/DDBJ whole genome shotgun (WGS) entry which is preliminary data.</text>
</comment>
<reference evidence="2 3" key="1">
    <citation type="journal article" date="2020" name="ISME J.">
        <title>Uncovering the hidden diversity of litter-decomposition mechanisms in mushroom-forming fungi.</title>
        <authorList>
            <person name="Floudas D."/>
            <person name="Bentzer J."/>
            <person name="Ahren D."/>
            <person name="Johansson T."/>
            <person name="Persson P."/>
            <person name="Tunlid A."/>
        </authorList>
    </citation>
    <scope>NUCLEOTIDE SEQUENCE [LARGE SCALE GENOMIC DNA]</scope>
    <source>
        <strain evidence="2 3">CBS 175.51</strain>
    </source>
</reference>
<dbReference type="EMBL" id="JAACJK010000002">
    <property type="protein sequence ID" value="KAF5341074.1"/>
    <property type="molecule type" value="Genomic_DNA"/>
</dbReference>
<proteinExistence type="predicted"/>
<evidence type="ECO:0000313" key="3">
    <source>
        <dbReference type="Proteomes" id="UP000541558"/>
    </source>
</evidence>